<dbReference type="Gene3D" id="1.10.3470.10">
    <property type="entry name" value="ABC transporter involved in vitamin B12 uptake, BtuC"/>
    <property type="match status" value="1"/>
</dbReference>
<feature type="transmembrane region" description="Helical" evidence="8">
    <location>
        <begin position="69"/>
        <end position="90"/>
    </location>
</feature>
<feature type="transmembrane region" description="Helical" evidence="8">
    <location>
        <begin position="202"/>
        <end position="221"/>
    </location>
</feature>
<evidence type="ECO:0000313" key="10">
    <source>
        <dbReference type="Proteomes" id="UP001221217"/>
    </source>
</evidence>
<dbReference type="EMBL" id="JAQQAL010000015">
    <property type="protein sequence ID" value="MDC7226628.1"/>
    <property type="molecule type" value="Genomic_DNA"/>
</dbReference>
<evidence type="ECO:0000256" key="5">
    <source>
        <dbReference type="ARBA" id="ARBA00022692"/>
    </source>
</evidence>
<name>A0AAJ1IF16_9SPIO</name>
<dbReference type="SUPFAM" id="SSF81345">
    <property type="entry name" value="ABC transporter involved in vitamin B12 uptake, BtuC"/>
    <property type="match status" value="1"/>
</dbReference>
<dbReference type="Proteomes" id="UP001221217">
    <property type="component" value="Unassembled WGS sequence"/>
</dbReference>
<organism evidence="9 10">
    <name type="scientific">Candidatus Thalassospirochaeta sargassi</name>
    <dbReference type="NCBI Taxonomy" id="3119039"/>
    <lineage>
        <taxon>Bacteria</taxon>
        <taxon>Pseudomonadati</taxon>
        <taxon>Spirochaetota</taxon>
        <taxon>Spirochaetia</taxon>
        <taxon>Spirochaetales</taxon>
        <taxon>Spirochaetaceae</taxon>
        <taxon>Candidatus Thalassospirochaeta</taxon>
    </lineage>
</organism>
<dbReference type="Pfam" id="PF01032">
    <property type="entry name" value="FecCD"/>
    <property type="match status" value="1"/>
</dbReference>
<evidence type="ECO:0000256" key="3">
    <source>
        <dbReference type="ARBA" id="ARBA00022448"/>
    </source>
</evidence>
<reference evidence="9 10" key="1">
    <citation type="submission" date="2022-12" db="EMBL/GenBank/DDBJ databases">
        <title>Metagenome assembled genome from gulf of manar.</title>
        <authorList>
            <person name="Kohli P."/>
            <person name="Pk S."/>
            <person name="Venkata Ramana C."/>
            <person name="Sasikala C."/>
        </authorList>
    </citation>
    <scope>NUCLEOTIDE SEQUENCE [LARGE SCALE GENOMIC DNA]</scope>
    <source>
        <strain evidence="9">JB008</strain>
    </source>
</reference>
<dbReference type="PANTHER" id="PTHR30472">
    <property type="entry name" value="FERRIC ENTEROBACTIN TRANSPORT SYSTEM PERMEASE PROTEIN"/>
    <property type="match status" value="1"/>
</dbReference>
<accession>A0AAJ1IF16</accession>
<feature type="transmembrane region" description="Helical" evidence="8">
    <location>
        <begin position="12"/>
        <end position="31"/>
    </location>
</feature>
<keyword evidence="6 8" id="KW-1133">Transmembrane helix</keyword>
<keyword evidence="4" id="KW-1003">Cell membrane</keyword>
<feature type="transmembrane region" description="Helical" evidence="8">
    <location>
        <begin position="130"/>
        <end position="148"/>
    </location>
</feature>
<feature type="transmembrane region" description="Helical" evidence="8">
    <location>
        <begin position="160"/>
        <end position="181"/>
    </location>
</feature>
<dbReference type="InterPro" id="IPR037294">
    <property type="entry name" value="ABC_BtuC-like"/>
</dbReference>
<dbReference type="GO" id="GO:0022857">
    <property type="term" value="F:transmembrane transporter activity"/>
    <property type="evidence" value="ECO:0007669"/>
    <property type="project" value="InterPro"/>
</dbReference>
<comment type="caution">
    <text evidence="9">The sequence shown here is derived from an EMBL/GenBank/DDBJ whole genome shotgun (WGS) entry which is preliminary data.</text>
</comment>
<dbReference type="InterPro" id="IPR000522">
    <property type="entry name" value="ABC_transptr_permease_BtuC"/>
</dbReference>
<evidence type="ECO:0000256" key="4">
    <source>
        <dbReference type="ARBA" id="ARBA00022475"/>
    </source>
</evidence>
<feature type="transmembrane region" description="Helical" evidence="8">
    <location>
        <begin position="102"/>
        <end position="123"/>
    </location>
</feature>
<evidence type="ECO:0000256" key="1">
    <source>
        <dbReference type="ARBA" id="ARBA00004651"/>
    </source>
</evidence>
<keyword evidence="7 8" id="KW-0472">Membrane</keyword>
<comment type="similarity">
    <text evidence="2">Belongs to the binding-protein-dependent transport system permease family. FecCD subfamily.</text>
</comment>
<evidence type="ECO:0000256" key="6">
    <source>
        <dbReference type="ARBA" id="ARBA00022989"/>
    </source>
</evidence>
<feature type="transmembrane region" description="Helical" evidence="8">
    <location>
        <begin position="290"/>
        <end position="312"/>
    </location>
</feature>
<feature type="transmembrane region" description="Helical" evidence="8">
    <location>
        <begin position="248"/>
        <end position="278"/>
    </location>
</feature>
<feature type="transmembrane region" description="Helical" evidence="8">
    <location>
        <begin position="318"/>
        <end position="336"/>
    </location>
</feature>
<evidence type="ECO:0000256" key="7">
    <source>
        <dbReference type="ARBA" id="ARBA00023136"/>
    </source>
</evidence>
<comment type="subcellular location">
    <subcellularLocation>
        <location evidence="1">Cell membrane</location>
        <topology evidence="1">Multi-pass membrane protein</topology>
    </subcellularLocation>
</comment>
<evidence type="ECO:0000313" key="9">
    <source>
        <dbReference type="EMBL" id="MDC7226628.1"/>
    </source>
</evidence>
<protein>
    <submittedName>
        <fullName evidence="9">Iron ABC transporter permease</fullName>
    </submittedName>
</protein>
<dbReference type="AlphaFoldDB" id="A0AAJ1IF16"/>
<dbReference type="CDD" id="cd06550">
    <property type="entry name" value="TM_ABC_iron-siderophores_like"/>
    <property type="match status" value="1"/>
</dbReference>
<dbReference type="FunFam" id="1.10.3470.10:FF:000001">
    <property type="entry name" value="Vitamin B12 ABC transporter permease BtuC"/>
    <property type="match status" value="1"/>
</dbReference>
<gene>
    <name evidence="9" type="ORF">PQJ61_07670</name>
</gene>
<proteinExistence type="inferred from homology"/>
<dbReference type="GO" id="GO:0005886">
    <property type="term" value="C:plasma membrane"/>
    <property type="evidence" value="ECO:0007669"/>
    <property type="project" value="UniProtKB-SubCell"/>
</dbReference>
<evidence type="ECO:0000256" key="2">
    <source>
        <dbReference type="ARBA" id="ARBA00007935"/>
    </source>
</evidence>
<dbReference type="PANTHER" id="PTHR30472:SF25">
    <property type="entry name" value="ABC TRANSPORTER PERMEASE PROTEIN MJ0876-RELATED"/>
    <property type="match status" value="1"/>
</dbReference>
<keyword evidence="5 8" id="KW-0812">Transmembrane</keyword>
<evidence type="ECO:0000256" key="8">
    <source>
        <dbReference type="SAM" id="Phobius"/>
    </source>
</evidence>
<keyword evidence="3" id="KW-0813">Transport</keyword>
<sequence length="345" mass="36152">MLSFRKSNPAAVLLTLLIPVIIFVSAAFGAADISFITAVKAVIEHIGLADYDISEPVKLIIMNIRLPRILLSAIAGAGLATAGAVFQAVFQNQLAEPYLLGISSGASLGATIAIIIGSGFLLGSVGSVTFFAFAGSLLTVFLVLAISGGFSKGTGNLGNLLLGGIAVGYIFQAIISFLMMLNQDKMETIVFWMMGSFTFTTWEKVITAAMVVTVCTVIININASKLNILSLGSEEAHSLGVNPQRAGIFFLIVSCMLTAAVVSASGIIGFVGLIVPHLLRVFTGPDHRKLLPASAAGGACLLMLADIAARSMMAPKEIPVGVITAFIGGPFFLIMLRRRRKGAMR</sequence>